<sequence>MATIGFEEKLWSAADKLRNNMDAAEYKHVVLGLIFLKYVSDTFQEKWEELMKENPDFAEDRDAYMADGVFWVPETARWSYIPETPTTPGCSI</sequence>
<evidence type="ECO:0000256" key="1">
    <source>
        <dbReference type="ARBA" id="ARBA00006594"/>
    </source>
</evidence>
<protein>
    <submittedName>
        <fullName evidence="4">Type I restriction endonuclease subunit M</fullName>
    </submittedName>
</protein>
<dbReference type="PANTHER" id="PTHR42998:SF1">
    <property type="entry name" value="TYPE I RESTRICTION ENZYME HINDI METHYLASE SUBUNIT"/>
    <property type="match status" value="1"/>
</dbReference>
<accession>A0A226QAU2</accession>
<dbReference type="SUPFAM" id="SSF53335">
    <property type="entry name" value="S-adenosyl-L-methionine-dependent methyltransferases"/>
    <property type="match status" value="1"/>
</dbReference>
<evidence type="ECO:0000256" key="2">
    <source>
        <dbReference type="ARBA" id="ARBA00022747"/>
    </source>
</evidence>
<keyword evidence="4" id="KW-0540">Nuclease</keyword>
<dbReference type="InterPro" id="IPR052916">
    <property type="entry name" value="Type-I_RE_MTase_Subunit"/>
</dbReference>
<dbReference type="InterPro" id="IPR029063">
    <property type="entry name" value="SAM-dependent_MTases_sf"/>
</dbReference>
<feature type="domain" description="N6 adenine-specific DNA methyltransferase N-terminal" evidence="3">
    <location>
        <begin position="7"/>
        <end position="83"/>
    </location>
</feature>
<gene>
    <name evidence="4" type="ORF">B9L19_06460</name>
</gene>
<proteinExistence type="inferred from homology"/>
<evidence type="ECO:0000313" key="5">
    <source>
        <dbReference type="Proteomes" id="UP000198378"/>
    </source>
</evidence>
<keyword evidence="4" id="KW-0378">Hydrolase</keyword>
<reference evidence="4 5" key="1">
    <citation type="submission" date="2017-05" db="EMBL/GenBank/DDBJ databases">
        <title>The genome sequence of Geobacillus thermocatenulatus DSM 730.</title>
        <authorList>
            <person name="Ramaloko W.T."/>
            <person name="Koen N."/>
            <person name="Polliack S."/>
            <person name="Aliyu H."/>
            <person name="Lebre P."/>
            <person name="Mohr T."/>
            <person name="Oswald F."/>
            <person name="Zwick M."/>
            <person name="Neumann A."/>
            <person name="Syldatk C."/>
            <person name="Cowan D."/>
            <person name="De Maayer P."/>
        </authorList>
    </citation>
    <scope>NUCLEOTIDE SEQUENCE [LARGE SCALE GENOMIC DNA]</scope>
    <source>
        <strain evidence="4 5">BGSC 93A1</strain>
    </source>
</reference>
<dbReference type="EMBL" id="NEWK01000001">
    <property type="protein sequence ID" value="OXB89693.1"/>
    <property type="molecule type" value="Genomic_DNA"/>
</dbReference>
<keyword evidence="2" id="KW-0680">Restriction system</keyword>
<dbReference type="GO" id="GO:0009307">
    <property type="term" value="P:DNA restriction-modification system"/>
    <property type="evidence" value="ECO:0007669"/>
    <property type="project" value="UniProtKB-KW"/>
</dbReference>
<keyword evidence="5" id="KW-1185">Reference proteome</keyword>
<dbReference type="Proteomes" id="UP000198378">
    <property type="component" value="Unassembled WGS sequence"/>
</dbReference>
<dbReference type="Gene3D" id="1.20.1260.30">
    <property type="match status" value="1"/>
</dbReference>
<evidence type="ECO:0000259" key="3">
    <source>
        <dbReference type="Pfam" id="PF12161"/>
    </source>
</evidence>
<keyword evidence="4" id="KW-0255">Endonuclease</keyword>
<dbReference type="InterPro" id="IPR022749">
    <property type="entry name" value="D12N6_MeTrfase_N"/>
</dbReference>
<dbReference type="Pfam" id="PF12161">
    <property type="entry name" value="HsdM_N"/>
    <property type="match status" value="1"/>
</dbReference>
<organism evidence="4 5">
    <name type="scientific">Geobacillus thermocatenulatus</name>
    <dbReference type="NCBI Taxonomy" id="33938"/>
    <lineage>
        <taxon>Bacteria</taxon>
        <taxon>Bacillati</taxon>
        <taxon>Bacillota</taxon>
        <taxon>Bacilli</taxon>
        <taxon>Bacillales</taxon>
        <taxon>Anoxybacillaceae</taxon>
        <taxon>Geobacillus</taxon>
        <taxon>Geobacillus thermoleovorans group</taxon>
    </lineage>
</organism>
<dbReference type="PANTHER" id="PTHR42998">
    <property type="entry name" value="TYPE I RESTRICTION ENZYME HINDVIIP M PROTEIN-RELATED"/>
    <property type="match status" value="1"/>
</dbReference>
<dbReference type="KEGG" id="gtm:GT3921_07675"/>
<name>A0A226QAU2_9BACL</name>
<comment type="similarity">
    <text evidence="1">Belongs to the N(4)/N(6)-methyltransferase family.</text>
</comment>
<comment type="caution">
    <text evidence="4">The sequence shown here is derived from an EMBL/GenBank/DDBJ whole genome shotgun (WGS) entry which is preliminary data.</text>
</comment>
<dbReference type="GO" id="GO:0004519">
    <property type="term" value="F:endonuclease activity"/>
    <property type="evidence" value="ECO:0007669"/>
    <property type="project" value="UniProtKB-KW"/>
</dbReference>
<dbReference type="AlphaFoldDB" id="A0A226QAU2"/>
<evidence type="ECO:0000313" key="4">
    <source>
        <dbReference type="EMBL" id="OXB89693.1"/>
    </source>
</evidence>
<dbReference type="InterPro" id="IPR038333">
    <property type="entry name" value="T1MK-like_N_sf"/>
</dbReference>